<dbReference type="PROSITE" id="PS50835">
    <property type="entry name" value="IG_LIKE"/>
    <property type="match status" value="5"/>
</dbReference>
<feature type="non-terminal residue" evidence="5">
    <location>
        <position position="1"/>
    </location>
</feature>
<dbReference type="SMART" id="SM00408">
    <property type="entry name" value="IGc2"/>
    <property type="match status" value="3"/>
</dbReference>
<dbReference type="PANTHER" id="PTHR23278:SF19">
    <property type="entry name" value="OBSCURIN"/>
    <property type="match status" value="1"/>
</dbReference>
<proteinExistence type="predicted"/>
<dbReference type="EMBL" id="CAXKWB010001209">
    <property type="protein sequence ID" value="CAL4063660.1"/>
    <property type="molecule type" value="Genomic_DNA"/>
</dbReference>
<comment type="caution">
    <text evidence="5">The sequence shown here is derived from an EMBL/GenBank/DDBJ whole genome shotgun (WGS) entry which is preliminary data.</text>
</comment>
<dbReference type="InterPro" id="IPR036179">
    <property type="entry name" value="Ig-like_dom_sf"/>
</dbReference>
<gene>
    <name evidence="5" type="ORF">MNOR_LOCUS3515</name>
</gene>
<dbReference type="PANTHER" id="PTHR23278">
    <property type="entry name" value="SIDESTEP PROTEIN"/>
    <property type="match status" value="1"/>
</dbReference>
<dbReference type="AlphaFoldDB" id="A0AAV2PQR9"/>
<dbReference type="InterPro" id="IPR007110">
    <property type="entry name" value="Ig-like_dom"/>
</dbReference>
<keyword evidence="3" id="KW-1015">Disulfide bond</keyword>
<dbReference type="Pfam" id="PF08205">
    <property type="entry name" value="C2-set_2"/>
    <property type="match status" value="2"/>
</dbReference>
<feature type="domain" description="Ig-like" evidence="4">
    <location>
        <begin position="247"/>
        <end position="340"/>
    </location>
</feature>
<feature type="domain" description="Ig-like" evidence="4">
    <location>
        <begin position="446"/>
        <end position="488"/>
    </location>
</feature>
<dbReference type="InterPro" id="IPR013783">
    <property type="entry name" value="Ig-like_fold"/>
</dbReference>
<organism evidence="5 6">
    <name type="scientific">Meganyctiphanes norvegica</name>
    <name type="common">Northern krill</name>
    <name type="synonym">Thysanopoda norvegica</name>
    <dbReference type="NCBI Taxonomy" id="48144"/>
    <lineage>
        <taxon>Eukaryota</taxon>
        <taxon>Metazoa</taxon>
        <taxon>Ecdysozoa</taxon>
        <taxon>Arthropoda</taxon>
        <taxon>Crustacea</taxon>
        <taxon>Multicrustacea</taxon>
        <taxon>Malacostraca</taxon>
        <taxon>Eumalacostraca</taxon>
        <taxon>Eucarida</taxon>
        <taxon>Euphausiacea</taxon>
        <taxon>Euphausiidae</taxon>
        <taxon>Meganyctiphanes</taxon>
    </lineage>
</organism>
<dbReference type="InterPro" id="IPR003598">
    <property type="entry name" value="Ig_sub2"/>
</dbReference>
<sequence length="488" mass="54437">QTRIQRITLSGLTAHLPCELPLPQDRATLILWYKGQATKPFYSFDARETATGYHKVHDNSDLGKRSHFRLEPLETFPGHYQARLGYLEVENISLVDAGNYTCRVDFVTSQTMMSVITLSVHEDIRDLQVMDADDRNVGHKAGPYKKSSQLYLTCRAQGGYPPPRVQWLSRQEVQATSPPYLEMESLHSVSSGMVAHRKGVGELVTEAILQLTMLKREDNGRTFTCKASNTNLTHPLSRTITIDMWLPPVSVHISGTSAPLQAGHEAELQCRSQGSRPAAQITWKNEGSAVPTIISQSPDMLTSRIRLVPTVEDNGMELSCTATNPEVQGYQTTTKEKLVVHYAPEVSVIIPSTLDPENIKEGDDVYFECKINANPKPSQVVWLHEGSVLHTKRERGLLVHESNLVLQRVNRYSAGKYQCRVTNSIAVTTSAPINLNIMYIPECQEPRNVTVSVTHVDGVKLNCNVDAYPEQVNFSWAVNNSRACLNCL</sequence>
<dbReference type="InterPro" id="IPR003599">
    <property type="entry name" value="Ig_sub"/>
</dbReference>
<feature type="domain" description="Ig-like" evidence="4">
    <location>
        <begin position="344"/>
        <end position="434"/>
    </location>
</feature>
<evidence type="ECO:0000256" key="3">
    <source>
        <dbReference type="ARBA" id="ARBA00023157"/>
    </source>
</evidence>
<feature type="domain" description="Ig-like" evidence="4">
    <location>
        <begin position="152"/>
        <end position="241"/>
    </location>
</feature>
<accession>A0AAV2PQR9</accession>
<reference evidence="5 6" key="1">
    <citation type="submission" date="2024-05" db="EMBL/GenBank/DDBJ databases">
        <authorList>
            <person name="Wallberg A."/>
        </authorList>
    </citation>
    <scope>NUCLEOTIDE SEQUENCE [LARGE SCALE GENOMIC DNA]</scope>
</reference>
<keyword evidence="6" id="KW-1185">Reference proteome</keyword>
<comment type="subcellular location">
    <subcellularLocation>
        <location evidence="1">Membrane</location>
        <topology evidence="1">Single-pass membrane protein</topology>
    </subcellularLocation>
</comment>
<evidence type="ECO:0000313" key="6">
    <source>
        <dbReference type="Proteomes" id="UP001497623"/>
    </source>
</evidence>
<name>A0AAV2PQR9_MEGNR</name>
<evidence type="ECO:0000259" key="4">
    <source>
        <dbReference type="PROSITE" id="PS50835"/>
    </source>
</evidence>
<protein>
    <recommendedName>
        <fullName evidence="4">Ig-like domain-containing protein</fullName>
    </recommendedName>
</protein>
<dbReference type="Pfam" id="PF13927">
    <property type="entry name" value="Ig_3"/>
    <property type="match status" value="1"/>
</dbReference>
<dbReference type="GO" id="GO:0016020">
    <property type="term" value="C:membrane"/>
    <property type="evidence" value="ECO:0007669"/>
    <property type="project" value="UniProtKB-SubCell"/>
</dbReference>
<evidence type="ECO:0000313" key="5">
    <source>
        <dbReference type="EMBL" id="CAL4063660.1"/>
    </source>
</evidence>
<dbReference type="SMART" id="SM00409">
    <property type="entry name" value="IG"/>
    <property type="match status" value="4"/>
</dbReference>
<feature type="domain" description="Ig-like" evidence="4">
    <location>
        <begin position="11"/>
        <end position="119"/>
    </location>
</feature>
<evidence type="ECO:0000256" key="2">
    <source>
        <dbReference type="ARBA" id="ARBA00023136"/>
    </source>
</evidence>
<dbReference type="Proteomes" id="UP001497623">
    <property type="component" value="Unassembled WGS sequence"/>
</dbReference>
<dbReference type="SUPFAM" id="SSF48726">
    <property type="entry name" value="Immunoglobulin"/>
    <property type="match status" value="4"/>
</dbReference>
<keyword evidence="2" id="KW-0472">Membrane</keyword>
<dbReference type="InterPro" id="IPR013162">
    <property type="entry name" value="CD80_C2-set"/>
</dbReference>
<evidence type="ECO:0000256" key="1">
    <source>
        <dbReference type="ARBA" id="ARBA00004167"/>
    </source>
</evidence>
<dbReference type="Gene3D" id="2.60.40.10">
    <property type="entry name" value="Immunoglobulins"/>
    <property type="match status" value="4"/>
</dbReference>